<dbReference type="InterPro" id="IPR017438">
    <property type="entry name" value="ATP-NAD_kinase_N"/>
</dbReference>
<dbReference type="EMBL" id="JRNT01000006">
    <property type="protein sequence ID" value="KGF47956.1"/>
    <property type="molecule type" value="Genomic_DNA"/>
</dbReference>
<dbReference type="Gene3D" id="3.40.50.10330">
    <property type="entry name" value="Probable inorganic polyphosphate/atp-NAD kinase, domain 1"/>
    <property type="match status" value="1"/>
</dbReference>
<comment type="cofactor">
    <cofactor evidence="6">
        <name>a divalent metal cation</name>
        <dbReference type="ChEBI" id="CHEBI:60240"/>
    </cofactor>
</comment>
<keyword evidence="4 6" id="KW-0520">NAD</keyword>
<evidence type="ECO:0000256" key="5">
    <source>
        <dbReference type="ARBA" id="ARBA00047925"/>
    </source>
</evidence>
<dbReference type="GO" id="GO:0005524">
    <property type="term" value="F:ATP binding"/>
    <property type="evidence" value="ECO:0007669"/>
    <property type="project" value="UniProtKB-KW"/>
</dbReference>
<evidence type="ECO:0000256" key="1">
    <source>
        <dbReference type="ARBA" id="ARBA00022679"/>
    </source>
</evidence>
<dbReference type="InterPro" id="IPR002504">
    <property type="entry name" value="NADK"/>
</dbReference>
<evidence type="ECO:0000313" key="7">
    <source>
        <dbReference type="EMBL" id="KGF47956.1"/>
    </source>
</evidence>
<comment type="catalytic activity">
    <reaction evidence="5 6">
        <text>NAD(+) + ATP = ADP + NADP(+) + H(+)</text>
        <dbReference type="Rhea" id="RHEA:18629"/>
        <dbReference type="ChEBI" id="CHEBI:15378"/>
        <dbReference type="ChEBI" id="CHEBI:30616"/>
        <dbReference type="ChEBI" id="CHEBI:57540"/>
        <dbReference type="ChEBI" id="CHEBI:58349"/>
        <dbReference type="ChEBI" id="CHEBI:456216"/>
        <dbReference type="EC" id="2.7.1.23"/>
    </reaction>
</comment>
<comment type="function">
    <text evidence="6">Involved in the regulation of the intracellular balance of NAD and NADP, and is a key enzyme in the biosynthesis of NADP. Catalyzes specifically the phosphorylation on 2'-hydroxyl of the adenosine moiety of NAD to yield NADP.</text>
</comment>
<evidence type="ECO:0000256" key="2">
    <source>
        <dbReference type="ARBA" id="ARBA00022777"/>
    </source>
</evidence>
<dbReference type="Pfam" id="PF01513">
    <property type="entry name" value="NAD_kinase"/>
    <property type="match status" value="1"/>
</dbReference>
<feature type="binding site" evidence="6">
    <location>
        <begin position="147"/>
        <end position="148"/>
    </location>
    <ligand>
        <name>NAD(+)</name>
        <dbReference type="ChEBI" id="CHEBI:57540"/>
    </ligand>
</feature>
<dbReference type="PANTHER" id="PTHR20275:SF0">
    <property type="entry name" value="NAD KINASE"/>
    <property type="match status" value="1"/>
</dbReference>
<evidence type="ECO:0000313" key="8">
    <source>
        <dbReference type="Proteomes" id="UP000029628"/>
    </source>
</evidence>
<dbReference type="GO" id="GO:0019674">
    <property type="term" value="P:NAD+ metabolic process"/>
    <property type="evidence" value="ECO:0007669"/>
    <property type="project" value="InterPro"/>
</dbReference>
<feature type="binding site" evidence="6">
    <location>
        <begin position="188"/>
        <end position="193"/>
    </location>
    <ligand>
        <name>NAD(+)</name>
        <dbReference type="ChEBI" id="CHEBI:57540"/>
    </ligand>
</feature>
<keyword evidence="6" id="KW-0547">Nucleotide-binding</keyword>
<feature type="binding site" evidence="6">
    <location>
        <position position="158"/>
    </location>
    <ligand>
        <name>NAD(+)</name>
        <dbReference type="ChEBI" id="CHEBI:57540"/>
    </ligand>
</feature>
<dbReference type="Pfam" id="PF20143">
    <property type="entry name" value="NAD_kinase_C"/>
    <property type="match status" value="1"/>
</dbReference>
<keyword evidence="2 6" id="KW-0418">Kinase</keyword>
<comment type="subcellular location">
    <subcellularLocation>
        <location evidence="6">Cytoplasm</location>
    </subcellularLocation>
</comment>
<dbReference type="GO" id="GO:0005737">
    <property type="term" value="C:cytoplasm"/>
    <property type="evidence" value="ECO:0007669"/>
    <property type="project" value="UniProtKB-SubCell"/>
</dbReference>
<dbReference type="HAMAP" id="MF_00361">
    <property type="entry name" value="NAD_kinase"/>
    <property type="match status" value="1"/>
</dbReference>
<dbReference type="Proteomes" id="UP000029628">
    <property type="component" value="Unassembled WGS sequence"/>
</dbReference>
<feature type="binding site" evidence="6">
    <location>
        <position position="177"/>
    </location>
    <ligand>
        <name>NAD(+)</name>
        <dbReference type="ChEBI" id="CHEBI:57540"/>
    </ligand>
</feature>
<keyword evidence="1 6" id="KW-0808">Transferase</keyword>
<comment type="caution">
    <text evidence="7">The sequence shown here is derived from an EMBL/GenBank/DDBJ whole genome shotgun (WGS) entry which is preliminary data.</text>
</comment>
<keyword evidence="6" id="KW-0963">Cytoplasm</keyword>
<keyword evidence="8" id="KW-1185">Reference proteome</keyword>
<evidence type="ECO:0000256" key="3">
    <source>
        <dbReference type="ARBA" id="ARBA00022857"/>
    </source>
</evidence>
<comment type="similarity">
    <text evidence="6">Belongs to the NAD kinase family.</text>
</comment>
<dbReference type="RefSeq" id="WP_038151512.1">
    <property type="nucleotide sequence ID" value="NZ_JRNT01000006.1"/>
</dbReference>
<feature type="binding site" evidence="6">
    <location>
        <position position="212"/>
    </location>
    <ligand>
        <name>NAD(+)</name>
        <dbReference type="ChEBI" id="CHEBI:57540"/>
    </ligand>
</feature>
<feature type="active site" description="Proton acceptor" evidence="6">
    <location>
        <position position="73"/>
    </location>
</feature>
<dbReference type="GO" id="GO:0006741">
    <property type="term" value="P:NADP+ biosynthetic process"/>
    <property type="evidence" value="ECO:0007669"/>
    <property type="project" value="UniProtKB-UniRule"/>
</dbReference>
<keyword evidence="6" id="KW-0067">ATP-binding</keyword>
<dbReference type="GO" id="GO:0051287">
    <property type="term" value="F:NAD binding"/>
    <property type="evidence" value="ECO:0007669"/>
    <property type="project" value="UniProtKB-ARBA"/>
</dbReference>
<comment type="caution">
    <text evidence="6">Lacks conserved residue(s) required for the propagation of feature annotation.</text>
</comment>
<protein>
    <recommendedName>
        <fullName evidence="6">NAD kinase</fullName>
        <ecNumber evidence="6">2.7.1.23</ecNumber>
    </recommendedName>
    <alternativeName>
        <fullName evidence="6">ATP-dependent NAD kinase</fullName>
    </alternativeName>
</protein>
<dbReference type="Gene3D" id="2.60.200.30">
    <property type="entry name" value="Probable inorganic polyphosphate/atp-NAD kinase, domain 2"/>
    <property type="match status" value="1"/>
</dbReference>
<dbReference type="EC" id="2.7.1.23" evidence="6"/>
<evidence type="ECO:0000256" key="6">
    <source>
        <dbReference type="HAMAP-Rule" id="MF_00361"/>
    </source>
</evidence>
<proteinExistence type="inferred from homology"/>
<name>A0A096AMP7_9FIRM</name>
<organism evidence="7 8">
    <name type="scientific">Veillonella montpellierensis DNF00314</name>
    <dbReference type="NCBI Taxonomy" id="1401067"/>
    <lineage>
        <taxon>Bacteria</taxon>
        <taxon>Bacillati</taxon>
        <taxon>Bacillota</taxon>
        <taxon>Negativicutes</taxon>
        <taxon>Veillonellales</taxon>
        <taxon>Veillonellaceae</taxon>
        <taxon>Veillonella</taxon>
    </lineage>
</organism>
<sequence>MRIGFFPNMGKPNIIEILNTAYRICKDNDIEVYIPDDIEEYDLVNLLSIPTSHVLRKPDIFKQLDMAFSFGGDGTIIHLARQIYPYNVPVCGINLGELGFLNQIELEQMTSHIKRIANGEYVIENRGHLHAKIQGPTGTQELVPIINELVVTRSEPAKMARINLAINGGHTQMYPADGLIVASATGSTGYNLSAGGPIMAPDNRSIIVTPIAPHLLQSVSMVLKESAQIDITMPSREKQLHICIDGTFEYNFSREEILHIESNPVYCRFVRFEDQKFFSTLFKKLSARRDELL</sequence>
<dbReference type="AlphaFoldDB" id="A0A096AMP7"/>
<dbReference type="eggNOG" id="COG0061">
    <property type="taxonomic scope" value="Bacteria"/>
</dbReference>
<reference evidence="7 8" key="1">
    <citation type="submission" date="2014-07" db="EMBL/GenBank/DDBJ databases">
        <authorList>
            <person name="McCorrison J."/>
            <person name="Sanka R."/>
            <person name="Torralba M."/>
            <person name="Gillis M."/>
            <person name="Haft D.H."/>
            <person name="Methe B."/>
            <person name="Sutton G."/>
            <person name="Nelson K.E."/>
        </authorList>
    </citation>
    <scope>NUCLEOTIDE SEQUENCE [LARGE SCALE GENOMIC DNA]</scope>
    <source>
        <strain evidence="7 8">DNF00314</strain>
    </source>
</reference>
<dbReference type="GO" id="GO:0046872">
    <property type="term" value="F:metal ion binding"/>
    <property type="evidence" value="ECO:0007669"/>
    <property type="project" value="UniProtKB-UniRule"/>
</dbReference>
<evidence type="ECO:0000256" key="4">
    <source>
        <dbReference type="ARBA" id="ARBA00023027"/>
    </source>
</evidence>
<accession>A0A096AMP7</accession>
<gene>
    <name evidence="6" type="primary">nadK</name>
    <name evidence="7" type="ORF">HMPREF0872_02380</name>
</gene>
<dbReference type="InterPro" id="IPR016064">
    <property type="entry name" value="NAD/diacylglycerol_kinase_sf"/>
</dbReference>
<dbReference type="GO" id="GO:0003951">
    <property type="term" value="F:NAD+ kinase activity"/>
    <property type="evidence" value="ECO:0007669"/>
    <property type="project" value="UniProtKB-UniRule"/>
</dbReference>
<dbReference type="PANTHER" id="PTHR20275">
    <property type="entry name" value="NAD KINASE"/>
    <property type="match status" value="1"/>
</dbReference>
<feature type="binding site" evidence="6">
    <location>
        <begin position="73"/>
        <end position="74"/>
    </location>
    <ligand>
        <name>NAD(+)</name>
        <dbReference type="ChEBI" id="CHEBI:57540"/>
    </ligand>
</feature>
<feature type="binding site" evidence="6">
    <location>
        <position position="78"/>
    </location>
    <ligand>
        <name>NAD(+)</name>
        <dbReference type="ChEBI" id="CHEBI:57540"/>
    </ligand>
</feature>
<dbReference type="InterPro" id="IPR017437">
    <property type="entry name" value="ATP-NAD_kinase_PpnK-typ_C"/>
</dbReference>
<dbReference type="SUPFAM" id="SSF111331">
    <property type="entry name" value="NAD kinase/diacylglycerol kinase-like"/>
    <property type="match status" value="1"/>
</dbReference>
<keyword evidence="3 6" id="KW-0521">NADP</keyword>